<dbReference type="EMBL" id="KB454484">
    <property type="protein sequence ID" value="EME32834.1"/>
    <property type="molecule type" value="Genomic_DNA"/>
</dbReference>
<name>M2YAD8_GALSU</name>
<evidence type="ECO:0000313" key="2">
    <source>
        <dbReference type="Proteomes" id="UP000030680"/>
    </source>
</evidence>
<gene>
    <name evidence="1" type="ORF">Gasu_01900</name>
</gene>
<protein>
    <submittedName>
        <fullName evidence="1">Uncharacterized protein</fullName>
    </submittedName>
</protein>
<dbReference type="Proteomes" id="UP000030680">
    <property type="component" value="Unassembled WGS sequence"/>
</dbReference>
<proteinExistence type="predicted"/>
<dbReference type="GeneID" id="17091380"/>
<dbReference type="AlphaFoldDB" id="M2YAD8"/>
<sequence>MDKSSYQLKCTMFIMAVPFGEKASVISHLTCEIFPDSFQDAVESCPCVLQQPQIRFNYSSQDTKECLASFMDLPFSKAVLCGKSLSSSIGKSNYIWYSCALEVEQNRRKSVYQNLTAGIHYRGMFTQGWIVSAQRVVSLVARSIALEELRCSYVTRQSTLPSGQRELENILKSALTCVVCEIPGKIVVNNYLEMYIQRQYLSENYDWKEYSLCFYISSEQFINEMFHFPYTKILSLLFRLWDPTKW</sequence>
<reference evidence="2" key="1">
    <citation type="journal article" date="2013" name="Science">
        <title>Gene transfer from bacteria and archaea facilitated evolution of an extremophilic eukaryote.</title>
        <authorList>
            <person name="Schonknecht G."/>
            <person name="Chen W.H."/>
            <person name="Ternes C.M."/>
            <person name="Barbier G.G."/>
            <person name="Shrestha R.P."/>
            <person name="Stanke M."/>
            <person name="Brautigam A."/>
            <person name="Baker B.J."/>
            <person name="Banfield J.F."/>
            <person name="Garavito R.M."/>
            <person name="Carr K."/>
            <person name="Wilkerson C."/>
            <person name="Rensing S.A."/>
            <person name="Gagneul D."/>
            <person name="Dickenson N.E."/>
            <person name="Oesterhelt C."/>
            <person name="Lercher M.J."/>
            <person name="Weber A.P."/>
        </authorList>
    </citation>
    <scope>NUCLEOTIDE SEQUENCE [LARGE SCALE GENOMIC DNA]</scope>
    <source>
        <strain evidence="2">074W</strain>
    </source>
</reference>
<organism evidence="1 2">
    <name type="scientific">Galdieria sulphuraria</name>
    <name type="common">Red alga</name>
    <dbReference type="NCBI Taxonomy" id="130081"/>
    <lineage>
        <taxon>Eukaryota</taxon>
        <taxon>Rhodophyta</taxon>
        <taxon>Bangiophyceae</taxon>
        <taxon>Galdieriales</taxon>
        <taxon>Galdieriaceae</taxon>
        <taxon>Galdieria</taxon>
    </lineage>
</organism>
<dbReference type="RefSeq" id="XP_005709354.1">
    <property type="nucleotide sequence ID" value="XM_005709297.1"/>
</dbReference>
<accession>M2YAD8</accession>
<dbReference type="OrthoDB" id="7754at2759"/>
<evidence type="ECO:0000313" key="1">
    <source>
        <dbReference type="EMBL" id="EME32834.1"/>
    </source>
</evidence>
<keyword evidence="2" id="KW-1185">Reference proteome</keyword>
<dbReference type="Gramene" id="EME32834">
    <property type="protein sequence ID" value="EME32834"/>
    <property type="gene ID" value="Gasu_01900"/>
</dbReference>